<keyword evidence="4 5" id="KW-0663">Pyridoxal phosphate</keyword>
<dbReference type="FunFam" id="3.40.640.10:FF:000004">
    <property type="entry name" value="Acetylornithine aminotransferase"/>
    <property type="match status" value="1"/>
</dbReference>
<dbReference type="PROSITE" id="PS00600">
    <property type="entry name" value="AA_TRANSFER_CLASS_3"/>
    <property type="match status" value="1"/>
</dbReference>
<feature type="binding site" evidence="5">
    <location>
        <begin position="220"/>
        <end position="223"/>
    </location>
    <ligand>
        <name>pyridoxal 5'-phosphate</name>
        <dbReference type="ChEBI" id="CHEBI:597326"/>
    </ligand>
</feature>
<evidence type="ECO:0000256" key="5">
    <source>
        <dbReference type="HAMAP-Rule" id="MF_01107"/>
    </source>
</evidence>
<dbReference type="EC" id="2.6.1.11" evidence="5"/>
<dbReference type="AlphaFoldDB" id="A0A0B0ES57"/>
<accession>A0A0B0ES57</accession>
<feature type="binding site" evidence="5">
    <location>
        <position position="277"/>
    </location>
    <ligand>
        <name>N(2)-acetyl-L-ornithine</name>
        <dbReference type="ChEBI" id="CHEBI:57805"/>
    </ligand>
</feature>
<feature type="binding site" evidence="5">
    <location>
        <begin position="105"/>
        <end position="106"/>
    </location>
    <ligand>
        <name>pyridoxal 5'-phosphate</name>
        <dbReference type="ChEBI" id="CHEBI:597326"/>
    </ligand>
</feature>
<comment type="subcellular location">
    <subcellularLocation>
        <location evidence="5">Cytoplasm</location>
    </subcellularLocation>
</comment>
<keyword evidence="3 5" id="KW-0808">Transferase</keyword>
<dbReference type="InterPro" id="IPR015421">
    <property type="entry name" value="PyrdxlP-dep_Trfase_major"/>
</dbReference>
<evidence type="ECO:0000313" key="7">
    <source>
        <dbReference type="Proteomes" id="UP000030652"/>
    </source>
</evidence>
<feature type="binding site" evidence="5">
    <location>
        <position position="135"/>
    </location>
    <ligand>
        <name>pyridoxal 5'-phosphate</name>
        <dbReference type="ChEBI" id="CHEBI:597326"/>
    </ligand>
</feature>
<evidence type="ECO:0000256" key="4">
    <source>
        <dbReference type="ARBA" id="ARBA00022898"/>
    </source>
</evidence>
<dbReference type="InterPro" id="IPR015422">
    <property type="entry name" value="PyrdxlP-dep_Trfase_small"/>
</dbReference>
<feature type="modified residue" description="N6-(pyridoxal phosphate)lysine" evidence="5">
    <location>
        <position position="249"/>
    </location>
</feature>
<dbReference type="EMBL" id="JRYO01000053">
    <property type="protein sequence ID" value="KHE93510.1"/>
    <property type="molecule type" value="Genomic_DNA"/>
</dbReference>
<comment type="catalytic activity">
    <reaction evidence="5">
        <text>N(2)-acetyl-L-ornithine + 2-oxoglutarate = N-acetyl-L-glutamate 5-semialdehyde + L-glutamate</text>
        <dbReference type="Rhea" id="RHEA:18049"/>
        <dbReference type="ChEBI" id="CHEBI:16810"/>
        <dbReference type="ChEBI" id="CHEBI:29123"/>
        <dbReference type="ChEBI" id="CHEBI:29985"/>
        <dbReference type="ChEBI" id="CHEBI:57805"/>
        <dbReference type="EC" id="2.6.1.11"/>
    </reaction>
</comment>
<dbReference type="Proteomes" id="UP000030652">
    <property type="component" value="Unassembled WGS sequence"/>
</dbReference>
<comment type="miscellaneous">
    <text evidence="5">May also have succinyldiaminopimelate aminotransferase activity, thus carrying out the corresponding step in lysine biosynthesis.</text>
</comment>
<organism evidence="6 7">
    <name type="scientific">Candidatus Scalindua brodae</name>
    <dbReference type="NCBI Taxonomy" id="237368"/>
    <lineage>
        <taxon>Bacteria</taxon>
        <taxon>Pseudomonadati</taxon>
        <taxon>Planctomycetota</taxon>
        <taxon>Candidatus Brocadiia</taxon>
        <taxon>Candidatus Brocadiales</taxon>
        <taxon>Candidatus Scalinduaceae</taxon>
        <taxon>Candidatus Scalindua</taxon>
    </lineage>
</organism>
<dbReference type="GO" id="GO:0005737">
    <property type="term" value="C:cytoplasm"/>
    <property type="evidence" value="ECO:0007669"/>
    <property type="project" value="UniProtKB-SubCell"/>
</dbReference>
<keyword evidence="1 5" id="KW-0032">Aminotransferase</keyword>
<dbReference type="PIRSF" id="PIRSF000521">
    <property type="entry name" value="Transaminase_4ab_Lys_Orn"/>
    <property type="match status" value="1"/>
</dbReference>
<dbReference type="Pfam" id="PF00202">
    <property type="entry name" value="Aminotran_3"/>
    <property type="match status" value="1"/>
</dbReference>
<evidence type="ECO:0000256" key="1">
    <source>
        <dbReference type="ARBA" id="ARBA00022576"/>
    </source>
</evidence>
<keyword evidence="2 5" id="KW-0028">Amino-acid biosynthesis</keyword>
<evidence type="ECO:0000256" key="3">
    <source>
        <dbReference type="ARBA" id="ARBA00022679"/>
    </source>
</evidence>
<dbReference type="InterPro" id="IPR050103">
    <property type="entry name" value="Class-III_PLP-dep_AT"/>
</dbReference>
<evidence type="ECO:0000313" key="6">
    <source>
        <dbReference type="EMBL" id="KHE93510.1"/>
    </source>
</evidence>
<dbReference type="PANTHER" id="PTHR11986:SF79">
    <property type="entry name" value="ACETYLORNITHINE AMINOTRANSFERASE, MITOCHONDRIAL"/>
    <property type="match status" value="1"/>
</dbReference>
<feature type="binding site" evidence="5">
    <location>
        <position position="278"/>
    </location>
    <ligand>
        <name>pyridoxal 5'-phosphate</name>
        <dbReference type="ChEBI" id="CHEBI:597326"/>
    </ligand>
</feature>
<comment type="subunit">
    <text evidence="5">Homodimer.</text>
</comment>
<comment type="pathway">
    <text evidence="5">Amino-acid biosynthesis; L-arginine biosynthesis; N(2)-acetyl-L-ornithine from L-glutamate: step 4/4.</text>
</comment>
<keyword evidence="5" id="KW-0055">Arginine biosynthesis</keyword>
<feature type="binding site" evidence="5">
    <location>
        <position position="138"/>
    </location>
    <ligand>
        <name>N(2)-acetyl-L-ornithine</name>
        <dbReference type="ChEBI" id="CHEBI:57805"/>
    </ligand>
</feature>
<proteinExistence type="inferred from homology"/>
<dbReference type="HAMAP" id="MF_01107">
    <property type="entry name" value="ArgD_aminotrans_3"/>
    <property type="match status" value="1"/>
</dbReference>
<dbReference type="SUPFAM" id="SSF53383">
    <property type="entry name" value="PLP-dependent transferases"/>
    <property type="match status" value="1"/>
</dbReference>
<dbReference type="eggNOG" id="COG4992">
    <property type="taxonomic scope" value="Bacteria"/>
</dbReference>
<dbReference type="UniPathway" id="UPA00068">
    <property type="reaction ID" value="UER00109"/>
</dbReference>
<dbReference type="CDD" id="cd00610">
    <property type="entry name" value="OAT_like"/>
    <property type="match status" value="1"/>
</dbReference>
<dbReference type="Gene3D" id="3.90.1150.10">
    <property type="entry name" value="Aspartate Aminotransferase, domain 1"/>
    <property type="match status" value="1"/>
</dbReference>
<comment type="similarity">
    <text evidence="5">Belongs to the class-III pyridoxal-phosphate-dependent aminotransferase family. ArgD subfamily.</text>
</comment>
<dbReference type="PANTHER" id="PTHR11986">
    <property type="entry name" value="AMINOTRANSFERASE CLASS III"/>
    <property type="match status" value="1"/>
</dbReference>
<dbReference type="InterPro" id="IPR005814">
    <property type="entry name" value="Aminotrans_3"/>
</dbReference>
<dbReference type="InterPro" id="IPR049704">
    <property type="entry name" value="Aminotrans_3_PPA_site"/>
</dbReference>
<dbReference type="GO" id="GO:0006526">
    <property type="term" value="P:L-arginine biosynthetic process"/>
    <property type="evidence" value="ECO:0007669"/>
    <property type="project" value="UniProtKB-UniRule"/>
</dbReference>
<protein>
    <recommendedName>
        <fullName evidence="5">Acetylornithine aminotransferase</fullName>
        <shortName evidence="5">ACOAT</shortName>
        <ecNumber evidence="5">2.6.1.11</ecNumber>
    </recommendedName>
</protein>
<dbReference type="GO" id="GO:0042802">
    <property type="term" value="F:identical protein binding"/>
    <property type="evidence" value="ECO:0007669"/>
    <property type="project" value="TreeGrafter"/>
</dbReference>
<dbReference type="InterPro" id="IPR015424">
    <property type="entry name" value="PyrdxlP-dep_Trfase"/>
</dbReference>
<comment type="caution">
    <text evidence="6">The sequence shown here is derived from an EMBL/GenBank/DDBJ whole genome shotgun (WGS) entry which is preliminary data.</text>
</comment>
<dbReference type="GO" id="GO:0030170">
    <property type="term" value="F:pyridoxal phosphate binding"/>
    <property type="evidence" value="ECO:0007669"/>
    <property type="project" value="InterPro"/>
</dbReference>
<sequence length="394" mass="43112">MNKSEVLENYDNYVIPNYSRNPIVIARGDGVHLWDTDGKRYLDLFSGWAVSSLGHCHPDVTKAMQKQAATLVHVPNIFYSEPQGRLARYISENSFNGQCFFCNSGAEANEAAIKLARIHGSKKGKYKIITMKDSFHGRTLATVTATAQPKYHSGFAPLIEGFAYASFNNLKEIEDIIDDKTCGIMLEPIQGEGGINVADKEYMKGLRKICDDNDILLILDEVQCGMGRTGKYFAYQHYDIIPDIMTLAKALGNGTSVGAMEATKEIAKSLVPGSHASTFGGNPLACAAAAAVFEVIESEGLLDNATKMGNYSFEQIRSLAKDLDVIKEVRGIGLMIGIELKIPAADVVKKCMDEGLLLNCTHDSVIRVMPQLNVTKEYIDEGLGILKNILKSVN</sequence>
<dbReference type="NCBIfam" id="TIGR00707">
    <property type="entry name" value="argD"/>
    <property type="match status" value="1"/>
</dbReference>
<comment type="cofactor">
    <cofactor evidence="5">
        <name>pyridoxal 5'-phosphate</name>
        <dbReference type="ChEBI" id="CHEBI:597326"/>
    </cofactor>
    <text evidence="5">Binds 1 pyridoxal phosphate per subunit.</text>
</comment>
<dbReference type="PATRIC" id="fig|237368.3.peg.784"/>
<gene>
    <name evidence="5" type="primary">argD</name>
    <name evidence="6" type="ORF">SCABRO_00729</name>
</gene>
<evidence type="ECO:0000256" key="2">
    <source>
        <dbReference type="ARBA" id="ARBA00022605"/>
    </source>
</evidence>
<name>A0A0B0ES57_9BACT</name>
<dbReference type="InterPro" id="IPR004636">
    <property type="entry name" value="AcOrn/SuccOrn_fam"/>
</dbReference>
<dbReference type="GO" id="GO:0003992">
    <property type="term" value="F:N2-acetyl-L-ornithine:2-oxoglutarate 5-aminotransferase activity"/>
    <property type="evidence" value="ECO:0007669"/>
    <property type="project" value="UniProtKB-UniRule"/>
</dbReference>
<keyword evidence="5" id="KW-0963">Cytoplasm</keyword>
<reference evidence="6 7" key="1">
    <citation type="submission" date="2014-10" db="EMBL/GenBank/DDBJ databases">
        <title>Draft genome of anammox bacterium scalindua brodae, obtained using differential coverage binning of sequence data from two enrichment reactors.</title>
        <authorList>
            <person name="Speth D.R."/>
            <person name="Russ L."/>
            <person name="Kartal B."/>
            <person name="Op den Camp H.J."/>
            <person name="Dutilh B.E."/>
            <person name="Jetten M.S."/>
        </authorList>
    </citation>
    <scope>NUCLEOTIDE SEQUENCE [LARGE SCALE GENOMIC DNA]</scope>
    <source>
        <strain evidence="6">RU1</strain>
    </source>
</reference>
<dbReference type="Gene3D" id="3.40.640.10">
    <property type="entry name" value="Type I PLP-dependent aspartate aminotransferase-like (Major domain)"/>
    <property type="match status" value="1"/>
</dbReference>
<dbReference type="NCBIfam" id="NF002325">
    <property type="entry name" value="PRK01278.1"/>
    <property type="match status" value="1"/>
</dbReference>